<dbReference type="AlphaFoldDB" id="A0A4Z2IMH9"/>
<feature type="compositionally biased region" description="Basic and acidic residues" evidence="1">
    <location>
        <begin position="83"/>
        <end position="97"/>
    </location>
</feature>
<sequence length="118" mass="13123">MKVGVSPSTRVLLTVCTAQYWFYWFQRKERLRSARQRRFGSALDEQSQERPLSSVQGEESGLGPVTPNLRGGPRSTSTAESPRLVRDERRTCCDRPRSPKVTGVSGATVLPETSGPEL</sequence>
<keyword evidence="3" id="KW-1185">Reference proteome</keyword>
<reference evidence="2 3" key="1">
    <citation type="submission" date="2019-03" db="EMBL/GenBank/DDBJ databases">
        <title>First draft genome of Liparis tanakae, snailfish: a comprehensive survey of snailfish specific genes.</title>
        <authorList>
            <person name="Kim W."/>
            <person name="Song I."/>
            <person name="Jeong J.-H."/>
            <person name="Kim D."/>
            <person name="Kim S."/>
            <person name="Ryu S."/>
            <person name="Song J.Y."/>
            <person name="Lee S.K."/>
        </authorList>
    </citation>
    <scope>NUCLEOTIDE SEQUENCE [LARGE SCALE GENOMIC DNA]</scope>
    <source>
        <tissue evidence="2">Muscle</tissue>
    </source>
</reference>
<feature type="region of interest" description="Disordered" evidence="1">
    <location>
        <begin position="36"/>
        <end position="118"/>
    </location>
</feature>
<name>A0A4Z2IMH9_9TELE</name>
<comment type="caution">
    <text evidence="2">The sequence shown here is derived from an EMBL/GenBank/DDBJ whole genome shotgun (WGS) entry which is preliminary data.</text>
</comment>
<proteinExistence type="predicted"/>
<evidence type="ECO:0000313" key="3">
    <source>
        <dbReference type="Proteomes" id="UP000314294"/>
    </source>
</evidence>
<protein>
    <submittedName>
        <fullName evidence="2">Uncharacterized protein</fullName>
    </submittedName>
</protein>
<accession>A0A4Z2IMH9</accession>
<dbReference type="EMBL" id="SRLO01000068">
    <property type="protein sequence ID" value="TNN79106.1"/>
    <property type="molecule type" value="Genomic_DNA"/>
</dbReference>
<evidence type="ECO:0000313" key="2">
    <source>
        <dbReference type="EMBL" id="TNN79106.1"/>
    </source>
</evidence>
<organism evidence="2 3">
    <name type="scientific">Liparis tanakae</name>
    <name type="common">Tanaka's snailfish</name>
    <dbReference type="NCBI Taxonomy" id="230148"/>
    <lineage>
        <taxon>Eukaryota</taxon>
        <taxon>Metazoa</taxon>
        <taxon>Chordata</taxon>
        <taxon>Craniata</taxon>
        <taxon>Vertebrata</taxon>
        <taxon>Euteleostomi</taxon>
        <taxon>Actinopterygii</taxon>
        <taxon>Neopterygii</taxon>
        <taxon>Teleostei</taxon>
        <taxon>Neoteleostei</taxon>
        <taxon>Acanthomorphata</taxon>
        <taxon>Eupercaria</taxon>
        <taxon>Perciformes</taxon>
        <taxon>Cottioidei</taxon>
        <taxon>Cottales</taxon>
        <taxon>Liparidae</taxon>
        <taxon>Liparis</taxon>
    </lineage>
</organism>
<evidence type="ECO:0000256" key="1">
    <source>
        <dbReference type="SAM" id="MobiDB-lite"/>
    </source>
</evidence>
<dbReference type="Proteomes" id="UP000314294">
    <property type="component" value="Unassembled WGS sequence"/>
</dbReference>
<gene>
    <name evidence="2" type="ORF">EYF80_010785</name>
</gene>